<evidence type="ECO:0000256" key="6">
    <source>
        <dbReference type="ARBA" id="ARBA00022676"/>
    </source>
</evidence>
<dbReference type="RefSeq" id="WP_132937957.1">
    <property type="nucleotide sequence ID" value="NZ_CP119676.1"/>
</dbReference>
<dbReference type="NCBIfam" id="TIGR01698">
    <property type="entry name" value="PUNP"/>
    <property type="match status" value="1"/>
</dbReference>
<dbReference type="GO" id="GO:0004731">
    <property type="term" value="F:purine-nucleoside phosphorylase activity"/>
    <property type="evidence" value="ECO:0007669"/>
    <property type="project" value="UniProtKB-EC"/>
</dbReference>
<comment type="similarity">
    <text evidence="2 9">Belongs to the PNP/MTAP phosphorylase family.</text>
</comment>
<protein>
    <recommendedName>
        <fullName evidence="5 9">Purine nucleoside phosphorylase</fullName>
        <ecNumber evidence="4 9">2.4.2.1</ecNumber>
    </recommendedName>
    <alternativeName>
        <fullName evidence="8 9">Inosine-guanosine phosphorylase</fullName>
    </alternativeName>
</protein>
<evidence type="ECO:0000256" key="3">
    <source>
        <dbReference type="ARBA" id="ARBA00011233"/>
    </source>
</evidence>
<evidence type="ECO:0000313" key="13">
    <source>
        <dbReference type="Proteomes" id="UP000295304"/>
    </source>
</evidence>
<feature type="binding site" evidence="10">
    <location>
        <position position="194"/>
    </location>
    <ligand>
        <name>a purine D-ribonucleoside</name>
        <dbReference type="ChEBI" id="CHEBI:142355"/>
    </ligand>
</feature>
<dbReference type="SUPFAM" id="SSF53167">
    <property type="entry name" value="Purine and uridine phosphorylases"/>
    <property type="match status" value="1"/>
</dbReference>
<dbReference type="CDD" id="cd09009">
    <property type="entry name" value="PNP-EcPNPII_like"/>
    <property type="match status" value="1"/>
</dbReference>
<comment type="function">
    <text evidence="9">The purine nucleoside phosphorylases catalyze the phosphorolytic breakdown of the N-glycosidic bond in the beta-(deoxy)ribonucleoside molecules, with the formation of the corresponding free purine bases and pentose-1-phosphate.</text>
</comment>
<evidence type="ECO:0000256" key="5">
    <source>
        <dbReference type="ARBA" id="ARBA00013834"/>
    </source>
</evidence>
<evidence type="ECO:0000256" key="9">
    <source>
        <dbReference type="PIRNR" id="PIRNR000477"/>
    </source>
</evidence>
<dbReference type="EMBL" id="SLZW01000002">
    <property type="protein sequence ID" value="TCS63982.1"/>
    <property type="molecule type" value="Genomic_DNA"/>
</dbReference>
<feature type="binding site" evidence="10">
    <location>
        <position position="236"/>
    </location>
    <ligand>
        <name>a purine D-ribonucleoside</name>
        <dbReference type="ChEBI" id="CHEBI:142355"/>
    </ligand>
</feature>
<evidence type="ECO:0000256" key="10">
    <source>
        <dbReference type="PIRSR" id="PIRSR000477-2"/>
    </source>
</evidence>
<feature type="binding site" evidence="10">
    <location>
        <begin position="85"/>
        <end position="87"/>
    </location>
    <ligand>
        <name>phosphate</name>
        <dbReference type="ChEBI" id="CHEBI:43474"/>
    </ligand>
</feature>
<dbReference type="NCBIfam" id="NF006054">
    <property type="entry name" value="PRK08202.1"/>
    <property type="match status" value="1"/>
</dbReference>
<dbReference type="PANTHER" id="PTHR11904:SF9">
    <property type="entry name" value="PURINE NUCLEOSIDE PHOSPHORYLASE-RELATED"/>
    <property type="match status" value="1"/>
</dbReference>
<dbReference type="PIRSF" id="PIRSF000477">
    <property type="entry name" value="PurNPase"/>
    <property type="match status" value="1"/>
</dbReference>
<dbReference type="Pfam" id="PF01048">
    <property type="entry name" value="PNP_UDP_1"/>
    <property type="match status" value="1"/>
</dbReference>
<organism evidence="12 13">
    <name type="scientific">Varunaivibrio sulfuroxidans</name>
    <dbReference type="NCBI Taxonomy" id="1773489"/>
    <lineage>
        <taxon>Bacteria</taxon>
        <taxon>Pseudomonadati</taxon>
        <taxon>Pseudomonadota</taxon>
        <taxon>Alphaproteobacteria</taxon>
        <taxon>Rhodospirillales</taxon>
        <taxon>Magnetovibrionaceae</taxon>
        <taxon>Varunaivibrio</taxon>
    </lineage>
</organism>
<comment type="subunit">
    <text evidence="3">Homotrimer.</text>
</comment>
<dbReference type="PANTHER" id="PTHR11904">
    <property type="entry name" value="METHYLTHIOADENOSINE/PURINE NUCLEOSIDE PHOSPHORYLASE"/>
    <property type="match status" value="1"/>
</dbReference>
<keyword evidence="6 9" id="KW-0328">Glycosyltransferase</keyword>
<sequence>MNEDNANENVARSLEVVATRAGNLAPKVAVVLGSGLGNFANNVENAIAIAYGDLPGFPEGGVGGHAGRLILGRIGGADVALMQGRAHYYENGAPDAMKVAVRTLAGLGCETLVLSNAAGSTDAEVGPGSVMAICDHISFTGVSPLFGAPGDDRFVDLSEAYDPALRQSLHAIAADIGVTLHDGVYMWFCGPHFETPAEIRAARMLGADAVGMSTVPEVILARHAGMRVAALSIITNFAAGMNAVPLSHEQTMDNAALASRAVQDLLHGFLTRYGE</sequence>
<dbReference type="Proteomes" id="UP000295304">
    <property type="component" value="Unassembled WGS sequence"/>
</dbReference>
<keyword evidence="7 9" id="KW-0808">Transferase</keyword>
<gene>
    <name evidence="12" type="ORF">EDD55_10219</name>
</gene>
<evidence type="ECO:0000256" key="8">
    <source>
        <dbReference type="ARBA" id="ARBA00031036"/>
    </source>
</evidence>
<dbReference type="GO" id="GO:0009116">
    <property type="term" value="P:nucleoside metabolic process"/>
    <property type="evidence" value="ECO:0007669"/>
    <property type="project" value="InterPro"/>
</dbReference>
<name>A0A4R3JDR6_9PROT</name>
<keyword evidence="13" id="KW-1185">Reference proteome</keyword>
<evidence type="ECO:0000256" key="1">
    <source>
        <dbReference type="ARBA" id="ARBA00005058"/>
    </source>
</evidence>
<dbReference type="NCBIfam" id="TIGR01697">
    <property type="entry name" value="PNPH-PUNA-XAPA"/>
    <property type="match status" value="1"/>
</dbReference>
<dbReference type="UniPathway" id="UPA00606"/>
<feature type="binding site" evidence="10">
    <location>
        <position position="213"/>
    </location>
    <ligand>
        <name>phosphate</name>
        <dbReference type="ChEBI" id="CHEBI:43474"/>
    </ligand>
</feature>
<dbReference type="InterPro" id="IPR035994">
    <property type="entry name" value="Nucleoside_phosphorylase_sf"/>
</dbReference>
<dbReference type="GO" id="GO:0005737">
    <property type="term" value="C:cytoplasm"/>
    <property type="evidence" value="ECO:0007669"/>
    <property type="project" value="TreeGrafter"/>
</dbReference>
<dbReference type="InterPro" id="IPR011269">
    <property type="entry name" value="PUNP"/>
</dbReference>
<evidence type="ECO:0000256" key="2">
    <source>
        <dbReference type="ARBA" id="ARBA00006751"/>
    </source>
</evidence>
<feature type="binding site" evidence="10">
    <location>
        <position position="117"/>
    </location>
    <ligand>
        <name>phosphate</name>
        <dbReference type="ChEBI" id="CHEBI:43474"/>
    </ligand>
</feature>
<evidence type="ECO:0000256" key="4">
    <source>
        <dbReference type="ARBA" id="ARBA00011886"/>
    </source>
</evidence>
<dbReference type="InterPro" id="IPR000845">
    <property type="entry name" value="Nucleoside_phosphorylase_d"/>
</dbReference>
<reference evidence="12 13" key="1">
    <citation type="submission" date="2019-03" db="EMBL/GenBank/DDBJ databases">
        <title>Genomic Encyclopedia of Type Strains, Phase IV (KMG-IV): sequencing the most valuable type-strain genomes for metagenomic binning, comparative biology and taxonomic classification.</title>
        <authorList>
            <person name="Goeker M."/>
        </authorList>
    </citation>
    <scope>NUCLEOTIDE SEQUENCE [LARGE SCALE GENOMIC DNA]</scope>
    <source>
        <strain evidence="12 13">DSM 101688</strain>
    </source>
</reference>
<proteinExistence type="inferred from homology"/>
<evidence type="ECO:0000256" key="7">
    <source>
        <dbReference type="ARBA" id="ARBA00022679"/>
    </source>
</evidence>
<feature type="domain" description="Nucleoside phosphorylase" evidence="11">
    <location>
        <begin position="27"/>
        <end position="270"/>
    </location>
</feature>
<evidence type="ECO:0000313" key="12">
    <source>
        <dbReference type="EMBL" id="TCS63982.1"/>
    </source>
</evidence>
<comment type="caution">
    <text evidence="12">The sequence shown here is derived from an EMBL/GenBank/DDBJ whole genome shotgun (WGS) entry which is preliminary data.</text>
</comment>
<dbReference type="Gene3D" id="3.40.50.1580">
    <property type="entry name" value="Nucleoside phosphorylase domain"/>
    <property type="match status" value="1"/>
</dbReference>
<dbReference type="InterPro" id="IPR011268">
    <property type="entry name" value="Purine_phosphorylase"/>
</dbReference>
<feature type="binding site" evidence="10">
    <location>
        <position position="65"/>
    </location>
    <ligand>
        <name>phosphate</name>
        <dbReference type="ChEBI" id="CHEBI:43474"/>
    </ligand>
</feature>
<feature type="binding site" evidence="10">
    <location>
        <position position="34"/>
    </location>
    <ligand>
        <name>phosphate</name>
        <dbReference type="ChEBI" id="CHEBI:43474"/>
    </ligand>
</feature>
<evidence type="ECO:0000259" key="11">
    <source>
        <dbReference type="Pfam" id="PF01048"/>
    </source>
</evidence>
<dbReference type="EC" id="2.4.2.1" evidence="4 9"/>
<comment type="pathway">
    <text evidence="1 9">Purine metabolism; purine nucleoside salvage.</text>
</comment>
<dbReference type="AlphaFoldDB" id="A0A4R3JDR6"/>
<accession>A0A4R3JDR6</accession>
<dbReference type="OrthoDB" id="1523230at2"/>